<keyword evidence="4 6" id="KW-0732">Signal</keyword>
<comment type="similarity">
    <text evidence="2">Belongs to the prokaryotic sulfate-binding protein family.</text>
</comment>
<dbReference type="Gene3D" id="3.40.190.10">
    <property type="entry name" value="Periplasmic binding protein-like II"/>
    <property type="match status" value="2"/>
</dbReference>
<dbReference type="GO" id="GO:0140104">
    <property type="term" value="F:molecular carrier activity"/>
    <property type="evidence" value="ECO:0007669"/>
    <property type="project" value="InterPro"/>
</dbReference>
<feature type="signal peptide" evidence="6">
    <location>
        <begin position="1"/>
        <end position="20"/>
    </location>
</feature>
<keyword evidence="5" id="KW-0574">Periplasm</keyword>
<dbReference type="NCBIfam" id="TIGR00971">
    <property type="entry name" value="3a0106s03"/>
    <property type="match status" value="1"/>
</dbReference>
<evidence type="ECO:0000256" key="5">
    <source>
        <dbReference type="ARBA" id="ARBA00022764"/>
    </source>
</evidence>
<dbReference type="PROSITE" id="PS51257">
    <property type="entry name" value="PROKAR_LIPOPROTEIN"/>
    <property type="match status" value="1"/>
</dbReference>
<evidence type="ECO:0000256" key="2">
    <source>
        <dbReference type="ARBA" id="ARBA00006099"/>
    </source>
</evidence>
<evidence type="ECO:0000256" key="1">
    <source>
        <dbReference type="ARBA" id="ARBA00004418"/>
    </source>
</evidence>
<evidence type="ECO:0008006" key="9">
    <source>
        <dbReference type="Google" id="ProtNLM"/>
    </source>
</evidence>
<evidence type="ECO:0000313" key="8">
    <source>
        <dbReference type="Proteomes" id="UP000075635"/>
    </source>
</evidence>
<keyword evidence="3" id="KW-0813">Transport</keyword>
<accession>A0A150SEV2</accession>
<reference evidence="7 8" key="1">
    <citation type="submission" date="2014-02" db="EMBL/GenBank/DDBJ databases">
        <title>The small core and large imbalanced accessory genome model reveals a collaborative survival strategy of Sorangium cellulosum strains in nature.</title>
        <authorList>
            <person name="Han K."/>
            <person name="Peng R."/>
            <person name="Blom J."/>
            <person name="Li Y.-Z."/>
        </authorList>
    </citation>
    <scope>NUCLEOTIDE SEQUENCE [LARGE SCALE GENOMIC DNA]</scope>
    <source>
        <strain evidence="7 8">So0011-07</strain>
    </source>
</reference>
<evidence type="ECO:0000256" key="3">
    <source>
        <dbReference type="ARBA" id="ARBA00022448"/>
    </source>
</evidence>
<evidence type="ECO:0000256" key="4">
    <source>
        <dbReference type="ARBA" id="ARBA00022729"/>
    </source>
</evidence>
<dbReference type="NCBIfam" id="NF008022">
    <property type="entry name" value="PRK10752.1"/>
    <property type="match status" value="1"/>
</dbReference>
<evidence type="ECO:0000313" key="7">
    <source>
        <dbReference type="EMBL" id="KYF90718.1"/>
    </source>
</evidence>
<dbReference type="GO" id="GO:1902358">
    <property type="term" value="P:sulfate transmembrane transport"/>
    <property type="evidence" value="ECO:0007669"/>
    <property type="project" value="InterPro"/>
</dbReference>
<name>A0A150SEV2_SORCE</name>
<dbReference type="EMBL" id="JEMB01001084">
    <property type="protein sequence ID" value="KYF90718.1"/>
    <property type="molecule type" value="Genomic_DNA"/>
</dbReference>
<dbReference type="PANTHER" id="PTHR30368:SF2">
    <property type="entry name" value="SULFATE-BINDING PROTEIN"/>
    <property type="match status" value="1"/>
</dbReference>
<protein>
    <recommendedName>
        <fullName evidence="9">Sulfate transporter subunit</fullName>
    </recommendedName>
</protein>
<evidence type="ECO:0000256" key="6">
    <source>
        <dbReference type="SAM" id="SignalP"/>
    </source>
</evidence>
<comment type="subcellular location">
    <subcellularLocation>
        <location evidence="1">Periplasm</location>
    </subcellularLocation>
</comment>
<feature type="chain" id="PRO_5007568743" description="Sulfate transporter subunit" evidence="6">
    <location>
        <begin position="21"/>
        <end position="359"/>
    </location>
</feature>
<dbReference type="SUPFAM" id="SSF53850">
    <property type="entry name" value="Periplasmic binding protein-like II"/>
    <property type="match status" value="1"/>
</dbReference>
<dbReference type="Proteomes" id="UP000075635">
    <property type="component" value="Unassembled WGS sequence"/>
</dbReference>
<dbReference type="GO" id="GO:0042597">
    <property type="term" value="C:periplasmic space"/>
    <property type="evidence" value="ECO:0007669"/>
    <property type="project" value="UniProtKB-SubCell"/>
</dbReference>
<sequence>MKTTALRSALALACGALLLAATGCEEKKTTTAAPEGSASAPAQVAKLSVASYDPTRELYQELNPAFERWYKQTTGKDVDVETDHGPSGKQARDIAAGKETDVAALSVDFDIDTIAKAGLLPAAWRERLPNGSVPYTSAVIFMVRKGNPKQVKGWEDLARPEVVSLCPDPKTGGGARWIYLSTWAHAARKAKADGRTDAEAEAAAREFTAKVYDDAILDPAMRGSSTRFILQRTGDVLFGWENEILQIAADPATADQFEVVLPSDSITIEVPLAVVDKVAERHGVKEIAEAYVKFHFSDEGQELIAKRYNRPYSEAIAKQHAERLKPLTLFRFKDHFTDWPTVMNVHFSQGAELDKMRKK</sequence>
<dbReference type="InterPro" id="IPR005669">
    <property type="entry name" value="Thiosulph/SO4-bd"/>
</dbReference>
<proteinExistence type="inferred from homology"/>
<dbReference type="AlphaFoldDB" id="A0A150SEV2"/>
<gene>
    <name evidence="7" type="ORF">BE17_16180</name>
</gene>
<dbReference type="Pfam" id="PF13531">
    <property type="entry name" value="SBP_bac_11"/>
    <property type="match status" value="1"/>
</dbReference>
<organism evidence="7 8">
    <name type="scientific">Sorangium cellulosum</name>
    <name type="common">Polyangium cellulosum</name>
    <dbReference type="NCBI Taxonomy" id="56"/>
    <lineage>
        <taxon>Bacteria</taxon>
        <taxon>Pseudomonadati</taxon>
        <taxon>Myxococcota</taxon>
        <taxon>Polyangia</taxon>
        <taxon>Polyangiales</taxon>
        <taxon>Polyangiaceae</taxon>
        <taxon>Sorangium</taxon>
    </lineage>
</organism>
<comment type="caution">
    <text evidence="7">The sequence shown here is derived from an EMBL/GenBank/DDBJ whole genome shotgun (WGS) entry which is preliminary data.</text>
</comment>
<dbReference type="PANTHER" id="PTHR30368">
    <property type="entry name" value="SULFATE-BINDING PROTEIN"/>
    <property type="match status" value="1"/>
</dbReference>